<dbReference type="InterPro" id="IPR007197">
    <property type="entry name" value="rSAM"/>
</dbReference>
<keyword evidence="3" id="KW-0408">Iron</keyword>
<evidence type="ECO:0000259" key="6">
    <source>
        <dbReference type="PROSITE" id="PS51918"/>
    </source>
</evidence>
<evidence type="ECO:0000313" key="7">
    <source>
        <dbReference type="EMBL" id="OGY40363.1"/>
    </source>
</evidence>
<proteinExistence type="predicted"/>
<evidence type="ECO:0000313" key="8">
    <source>
        <dbReference type="Proteomes" id="UP000178570"/>
    </source>
</evidence>
<feature type="domain" description="Radical SAM core" evidence="6">
    <location>
        <begin position="162"/>
        <end position="378"/>
    </location>
</feature>
<organism evidence="7 8">
    <name type="scientific">Candidatus Brennerbacteria bacterium RIFOXYD1_FULL_41_16</name>
    <dbReference type="NCBI Taxonomy" id="1797529"/>
    <lineage>
        <taxon>Bacteria</taxon>
        <taxon>Candidatus Brenneribacteriota</taxon>
    </lineage>
</organism>
<keyword evidence="2" id="KW-0479">Metal-binding</keyword>
<dbReference type="InterPro" id="IPR013785">
    <property type="entry name" value="Aldolase_TIM"/>
</dbReference>
<protein>
    <recommendedName>
        <fullName evidence="6">Radical SAM core domain-containing protein</fullName>
    </recommendedName>
</protein>
<feature type="region of interest" description="Disordered" evidence="5">
    <location>
        <begin position="1"/>
        <end position="26"/>
    </location>
</feature>
<reference evidence="7 8" key="1">
    <citation type="journal article" date="2016" name="Nat. Commun.">
        <title>Thousands of microbial genomes shed light on interconnected biogeochemical processes in an aquifer system.</title>
        <authorList>
            <person name="Anantharaman K."/>
            <person name="Brown C.T."/>
            <person name="Hug L.A."/>
            <person name="Sharon I."/>
            <person name="Castelle C.J."/>
            <person name="Probst A.J."/>
            <person name="Thomas B.C."/>
            <person name="Singh A."/>
            <person name="Wilkins M.J."/>
            <person name="Karaoz U."/>
            <person name="Brodie E.L."/>
            <person name="Williams K.H."/>
            <person name="Hubbard S.S."/>
            <person name="Banfield J.F."/>
        </authorList>
    </citation>
    <scope>NUCLEOTIDE SEQUENCE [LARGE SCALE GENOMIC DNA]</scope>
</reference>
<dbReference type="SFLD" id="SFLDG01067">
    <property type="entry name" value="SPASM/twitch_domain_containing"/>
    <property type="match status" value="1"/>
</dbReference>
<dbReference type="SFLD" id="SFLDG01386">
    <property type="entry name" value="main_SPASM_domain-containing"/>
    <property type="match status" value="1"/>
</dbReference>
<dbReference type="Gene3D" id="3.20.20.70">
    <property type="entry name" value="Aldolase class I"/>
    <property type="match status" value="1"/>
</dbReference>
<accession>A0A1G1XJU9</accession>
<dbReference type="CDD" id="cd01335">
    <property type="entry name" value="Radical_SAM"/>
    <property type="match status" value="1"/>
</dbReference>
<dbReference type="GO" id="GO:0051536">
    <property type="term" value="F:iron-sulfur cluster binding"/>
    <property type="evidence" value="ECO:0007669"/>
    <property type="project" value="UniProtKB-KW"/>
</dbReference>
<dbReference type="EMBL" id="MHHY01000009">
    <property type="protein sequence ID" value="OGY40363.1"/>
    <property type="molecule type" value="Genomic_DNA"/>
</dbReference>
<dbReference type="InterPro" id="IPR050377">
    <property type="entry name" value="Radical_SAM_PqqE_MftC-like"/>
</dbReference>
<keyword evidence="4" id="KW-0411">Iron-sulfur</keyword>
<dbReference type="Pfam" id="PF04055">
    <property type="entry name" value="Radical_SAM"/>
    <property type="match status" value="1"/>
</dbReference>
<dbReference type="Proteomes" id="UP000178570">
    <property type="component" value="Unassembled WGS sequence"/>
</dbReference>
<keyword evidence="1" id="KW-0949">S-adenosyl-L-methionine</keyword>
<dbReference type="GO" id="GO:0003824">
    <property type="term" value="F:catalytic activity"/>
    <property type="evidence" value="ECO:0007669"/>
    <property type="project" value="InterPro"/>
</dbReference>
<dbReference type="STRING" id="1797529.A2570_03755"/>
<evidence type="ECO:0000256" key="3">
    <source>
        <dbReference type="ARBA" id="ARBA00023004"/>
    </source>
</evidence>
<comment type="caution">
    <text evidence="7">The sequence shown here is derived from an EMBL/GenBank/DDBJ whole genome shotgun (WGS) entry which is preliminary data.</text>
</comment>
<evidence type="ECO:0000256" key="5">
    <source>
        <dbReference type="SAM" id="MobiDB-lite"/>
    </source>
</evidence>
<evidence type="ECO:0000256" key="1">
    <source>
        <dbReference type="ARBA" id="ARBA00022691"/>
    </source>
</evidence>
<dbReference type="InterPro" id="IPR058240">
    <property type="entry name" value="rSAM_sf"/>
</dbReference>
<dbReference type="GO" id="GO:0046872">
    <property type="term" value="F:metal ion binding"/>
    <property type="evidence" value="ECO:0007669"/>
    <property type="project" value="UniProtKB-KW"/>
</dbReference>
<dbReference type="PANTHER" id="PTHR11228">
    <property type="entry name" value="RADICAL SAM DOMAIN PROTEIN"/>
    <property type="match status" value="1"/>
</dbReference>
<name>A0A1G1XJU9_9BACT</name>
<feature type="compositionally biased region" description="Basic residues" evidence="5">
    <location>
        <begin position="1"/>
        <end position="10"/>
    </location>
</feature>
<dbReference type="PANTHER" id="PTHR11228:SF35">
    <property type="entry name" value="MOLYBDENUM COFACTOR BIOSYNTHESIS PROTEIN A-RELATED"/>
    <property type="match status" value="1"/>
</dbReference>
<dbReference type="AlphaFoldDB" id="A0A1G1XJU9"/>
<evidence type="ECO:0000256" key="4">
    <source>
        <dbReference type="ARBA" id="ARBA00023014"/>
    </source>
</evidence>
<sequence>MANRHPARSARTRESGNPHNPGAVLQTWPVQSETAALRTEKKTVLIFAAHNVFGAGQNPAPNQSFGGNMLSTQTKRTTCIGDHLFIVEGAKHWALYDLKEETLISIDLDSGELLWALAQEASPSEEKLVFLTKHAEAIMELAEQSGIADRLFLPDTSSAEAIPLLEYLWLEVTDQCNHKCIHCYGDFCIRLKNFMKLEVAKRILSQARAMGCQWVQFVGGEPFMHRQLWEMIEYAVELGFPDIEIFTNLTLLKEEDINRIKAYNIHIATTLLGHNAEVHDACTQIPGSFNRWYRNIKKIQALGIDFRIGVVRMQQNENDMEEIEAFLRREDLLVADEEFEPDDVRPTGRGCNNAVEPRAPLQYDFFFTVTPQFFHQARKSNPCWRGEMAVSAEGKVFPCVFSRQTTFGDANQDGITPAVQTLQQQCWVITLDNVDRCRDCEYRYACMDCRELSISSGHGLHGRQPRCQYDPYSDE</sequence>
<dbReference type="SFLD" id="SFLDS00029">
    <property type="entry name" value="Radical_SAM"/>
    <property type="match status" value="1"/>
</dbReference>
<dbReference type="SUPFAM" id="SSF102114">
    <property type="entry name" value="Radical SAM enzymes"/>
    <property type="match status" value="1"/>
</dbReference>
<evidence type="ECO:0000256" key="2">
    <source>
        <dbReference type="ARBA" id="ARBA00022723"/>
    </source>
</evidence>
<dbReference type="PROSITE" id="PS51918">
    <property type="entry name" value="RADICAL_SAM"/>
    <property type="match status" value="1"/>
</dbReference>
<gene>
    <name evidence="7" type="ORF">A2570_03755</name>
</gene>